<accession>A0A8E6BBJ0</accession>
<keyword evidence="2" id="KW-1133">Transmembrane helix</keyword>
<protein>
    <submittedName>
        <fullName evidence="3">Uncharacterized protein</fullName>
    </submittedName>
</protein>
<sequence length="200" mass="23279">MQNLTNLCQIIYYIAMSVAGPLAILAYLRTKKMELLAKEYETYDELDNRFFEYQKLALEYYDLDILDVPNNDPSLAFDKKRKQEMVAYAILFSLFERAYLMFSKQGDAFRQRQWSGWKHFLNDFLRREHVRTSWELSKSTYDTDFQKFMDHKIATVISKSSAPNVNESVKPAKSTNSPTSVPALSDESPFALANEMKTST</sequence>
<dbReference type="Proteomes" id="UP000676194">
    <property type="component" value="Chromosome"/>
</dbReference>
<reference evidence="3" key="1">
    <citation type="submission" date="2021-05" db="EMBL/GenBank/DDBJ databases">
        <title>Complete genome sequence of the cellulolytic planctomycete Telmatocola sphagniphila SP2T and characterization of the first cellulase from planctomycetes.</title>
        <authorList>
            <person name="Rakitin A.L."/>
            <person name="Beletsky A.V."/>
            <person name="Naumoff D.G."/>
            <person name="Kulichevskaya I.S."/>
            <person name="Mardanov A.V."/>
            <person name="Ravin N.V."/>
            <person name="Dedysh S.N."/>
        </authorList>
    </citation>
    <scope>NUCLEOTIDE SEQUENCE</scope>
    <source>
        <strain evidence="3">SP2T</strain>
    </source>
</reference>
<evidence type="ECO:0000256" key="1">
    <source>
        <dbReference type="SAM" id="MobiDB-lite"/>
    </source>
</evidence>
<feature type="compositionally biased region" description="Polar residues" evidence="1">
    <location>
        <begin position="163"/>
        <end position="182"/>
    </location>
</feature>
<proteinExistence type="predicted"/>
<name>A0A8E6BBJ0_9BACT</name>
<organism evidence="3 4">
    <name type="scientific">Telmatocola sphagniphila</name>
    <dbReference type="NCBI Taxonomy" id="1123043"/>
    <lineage>
        <taxon>Bacteria</taxon>
        <taxon>Pseudomonadati</taxon>
        <taxon>Planctomycetota</taxon>
        <taxon>Planctomycetia</taxon>
        <taxon>Gemmatales</taxon>
        <taxon>Gemmataceae</taxon>
    </lineage>
</organism>
<dbReference type="RefSeq" id="WP_213499101.1">
    <property type="nucleotide sequence ID" value="NZ_CP074694.1"/>
</dbReference>
<keyword evidence="4" id="KW-1185">Reference proteome</keyword>
<feature type="region of interest" description="Disordered" evidence="1">
    <location>
        <begin position="163"/>
        <end position="200"/>
    </location>
</feature>
<dbReference type="AlphaFoldDB" id="A0A8E6BBJ0"/>
<gene>
    <name evidence="3" type="ORF">KIH39_09535</name>
</gene>
<dbReference type="KEGG" id="tsph:KIH39_09535"/>
<dbReference type="EMBL" id="CP074694">
    <property type="protein sequence ID" value="QVL34128.1"/>
    <property type="molecule type" value="Genomic_DNA"/>
</dbReference>
<evidence type="ECO:0000313" key="4">
    <source>
        <dbReference type="Proteomes" id="UP000676194"/>
    </source>
</evidence>
<evidence type="ECO:0000313" key="3">
    <source>
        <dbReference type="EMBL" id="QVL34128.1"/>
    </source>
</evidence>
<feature type="transmembrane region" description="Helical" evidence="2">
    <location>
        <begin position="12"/>
        <end position="28"/>
    </location>
</feature>
<keyword evidence="2" id="KW-0812">Transmembrane</keyword>
<evidence type="ECO:0000256" key="2">
    <source>
        <dbReference type="SAM" id="Phobius"/>
    </source>
</evidence>
<keyword evidence="2" id="KW-0472">Membrane</keyword>